<protein>
    <submittedName>
        <fullName evidence="1">Uncharacterized protein</fullName>
    </submittedName>
</protein>
<dbReference type="Proteomes" id="UP000000556">
    <property type="component" value="Chromosome"/>
</dbReference>
<reference evidence="1 2" key="2">
    <citation type="journal article" date="2016" name="Environ. Microbiol.">
        <title>The revisited genome of Pseudomonas putida KT2440 enlightens its value as a robust metabolic chassis.</title>
        <authorList>
            <person name="Belda E."/>
            <person name="van Heck R.G."/>
            <person name="Lopez-Sanchez M.J."/>
            <person name="Cruveiller S."/>
            <person name="Barbe V."/>
            <person name="Fraser C."/>
            <person name="Klenk H.P."/>
            <person name="Petersen J."/>
            <person name="Morgat A."/>
            <person name="Nikel P.I."/>
            <person name="Vallenet D."/>
            <person name="Rouy Z."/>
            <person name="Sekowska A."/>
            <person name="Martins Dos Santos V.A."/>
            <person name="de Lorenzo V."/>
            <person name="Danchin A."/>
            <person name="Medigue C."/>
        </authorList>
    </citation>
    <scope>NUCLEOTIDE SEQUENCE [LARGE SCALE GENOMIC DNA]</scope>
    <source>
        <strain evidence="2">ATCC 47054 / DSM 6125 / CFBP 8728 / NCIMB 11950 / KT2440</strain>
    </source>
</reference>
<sequence length="106" mass="11768">MASACHPVNSLLCRLAFSLARVPILKLVQFLAIQILVLSQGKSVFSVKNFWSVIRAHNASRYALLLATPVFVRPLDFDSTQKRPVHLRLKGLWTLPLLVASAWAGC</sequence>
<dbReference type="KEGG" id="ppu:PP_4413"/>
<name>Q88EP1_PSEPK</name>
<proteinExistence type="predicted"/>
<evidence type="ECO:0000313" key="1">
    <source>
        <dbReference type="EMBL" id="AAN69990.1"/>
    </source>
</evidence>
<dbReference type="HOGENOM" id="CLU_2220907_0_0_6"/>
<reference evidence="1 2" key="1">
    <citation type="journal article" date="2002" name="Environ. Microbiol.">
        <title>Complete genome sequence and comparative analysis of the metabolically versatile Pseudomonas putida KT2440.</title>
        <authorList>
            <person name="Nelson K.E."/>
            <person name="Weinel C."/>
            <person name="Paulsen I.T."/>
            <person name="Dodson R.J."/>
            <person name="Hilbert H."/>
            <person name="Martins dos Santos V.A."/>
            <person name="Fouts D.E."/>
            <person name="Gill S.R."/>
            <person name="Pop M."/>
            <person name="Holmes M."/>
            <person name="Brinkac L."/>
            <person name="Beanan M."/>
            <person name="DeBoy R.T."/>
            <person name="Daugherty S."/>
            <person name="Kolonay J."/>
            <person name="Madupu R."/>
            <person name="Nelson W."/>
            <person name="White O."/>
            <person name="Peterson J."/>
            <person name="Khouri H."/>
            <person name="Hance I."/>
            <person name="Chris Lee P."/>
            <person name="Holtzapple E."/>
            <person name="Scanlan D."/>
            <person name="Tran K."/>
            <person name="Moazzez A."/>
            <person name="Utterback T."/>
            <person name="Rizzo M."/>
            <person name="Lee K."/>
            <person name="Kosack D."/>
            <person name="Moestl D."/>
            <person name="Wedler H."/>
            <person name="Lauber J."/>
            <person name="Stjepandic D."/>
            <person name="Hoheisel J."/>
            <person name="Straetz M."/>
            <person name="Heim S."/>
            <person name="Kiewitz C."/>
            <person name="Eisen J.A."/>
            <person name="Timmis K.N."/>
            <person name="Dusterhoft A."/>
            <person name="Tummler B."/>
            <person name="Fraser C.M."/>
        </authorList>
    </citation>
    <scope>NUCLEOTIDE SEQUENCE [LARGE SCALE GENOMIC DNA]</scope>
    <source>
        <strain evidence="2">ATCC 47054 / DSM 6125 / CFBP 8728 / NCIMB 11950 / KT2440</strain>
    </source>
</reference>
<dbReference type="STRING" id="160488.PP_4413"/>
<evidence type="ECO:0000313" key="2">
    <source>
        <dbReference type="Proteomes" id="UP000000556"/>
    </source>
</evidence>
<gene>
    <name evidence="1" type="ordered locus">PP_4413</name>
</gene>
<dbReference type="BioCyc" id="PPUT160488:G1G01-4692-MONOMER"/>
<dbReference type="AlphaFoldDB" id="Q88EP1"/>
<dbReference type="PaxDb" id="160488-PP_4413"/>
<accession>Q88EP1</accession>
<keyword evidence="2" id="KW-1185">Reference proteome</keyword>
<dbReference type="EMBL" id="AE015451">
    <property type="protein sequence ID" value="AAN69990.1"/>
    <property type="molecule type" value="Genomic_DNA"/>
</dbReference>
<organism evidence="1 2">
    <name type="scientific">Pseudomonas putida (strain ATCC 47054 / DSM 6125 / CFBP 8728 / NCIMB 11950 / KT2440)</name>
    <dbReference type="NCBI Taxonomy" id="160488"/>
    <lineage>
        <taxon>Bacteria</taxon>
        <taxon>Pseudomonadati</taxon>
        <taxon>Pseudomonadota</taxon>
        <taxon>Gammaproteobacteria</taxon>
        <taxon>Pseudomonadales</taxon>
        <taxon>Pseudomonadaceae</taxon>
        <taxon>Pseudomonas</taxon>
    </lineage>
</organism>